<evidence type="ECO:0000313" key="1">
    <source>
        <dbReference type="EMBL" id="MFC5846944.1"/>
    </source>
</evidence>
<evidence type="ECO:0000313" key="2">
    <source>
        <dbReference type="Proteomes" id="UP001595979"/>
    </source>
</evidence>
<accession>A0ABW1DHX5</accession>
<organism evidence="1 2">
    <name type="scientific">Deinococcus petrolearius</name>
    <dbReference type="NCBI Taxonomy" id="1751295"/>
    <lineage>
        <taxon>Bacteria</taxon>
        <taxon>Thermotogati</taxon>
        <taxon>Deinococcota</taxon>
        <taxon>Deinococci</taxon>
        <taxon>Deinococcales</taxon>
        <taxon>Deinococcaceae</taxon>
        <taxon>Deinococcus</taxon>
    </lineage>
</organism>
<proteinExistence type="predicted"/>
<dbReference type="Proteomes" id="UP001595979">
    <property type="component" value="Unassembled WGS sequence"/>
</dbReference>
<reference evidence="2" key="1">
    <citation type="journal article" date="2019" name="Int. J. Syst. Evol. Microbiol.">
        <title>The Global Catalogue of Microorganisms (GCM) 10K type strain sequencing project: providing services to taxonomists for standard genome sequencing and annotation.</title>
        <authorList>
            <consortium name="The Broad Institute Genomics Platform"/>
            <consortium name="The Broad Institute Genome Sequencing Center for Infectious Disease"/>
            <person name="Wu L."/>
            <person name="Ma J."/>
        </authorList>
    </citation>
    <scope>NUCLEOTIDE SEQUENCE [LARGE SCALE GENOMIC DNA]</scope>
    <source>
        <strain evidence="2">CGMCC 1.15053</strain>
    </source>
</reference>
<comment type="caution">
    <text evidence="1">The sequence shown here is derived from an EMBL/GenBank/DDBJ whole genome shotgun (WGS) entry which is preliminary data.</text>
</comment>
<name>A0ABW1DHX5_9DEIO</name>
<protein>
    <submittedName>
        <fullName evidence="1">Uncharacterized protein</fullName>
    </submittedName>
</protein>
<keyword evidence="2" id="KW-1185">Reference proteome</keyword>
<dbReference type="EMBL" id="JBHSOH010000003">
    <property type="protein sequence ID" value="MFC5846944.1"/>
    <property type="molecule type" value="Genomic_DNA"/>
</dbReference>
<sequence>MTVTRHFSDTRTDEGRVRFLLLSGRVTLLAEGRGWQSSTLHDSLDAAALYLAALPRVQGELYRRALDDLDRRVALEQAA</sequence>
<dbReference type="RefSeq" id="WP_380045619.1">
    <property type="nucleotide sequence ID" value="NZ_JBHSOH010000003.1"/>
</dbReference>
<gene>
    <name evidence="1" type="ORF">ACFPQ6_01360</name>
</gene>